<feature type="domain" description="EfeO-type cupredoxin-like" evidence="1">
    <location>
        <begin position="3"/>
        <end position="103"/>
    </location>
</feature>
<dbReference type="Gene3D" id="2.60.40.420">
    <property type="entry name" value="Cupredoxins - blue copper proteins"/>
    <property type="match status" value="1"/>
</dbReference>
<dbReference type="Proteomes" id="UP000321917">
    <property type="component" value="Unassembled WGS sequence"/>
</dbReference>
<accession>A0A5C6QHC8</accession>
<dbReference type="EMBL" id="VOLR01000013">
    <property type="protein sequence ID" value="TWX59231.1"/>
    <property type="molecule type" value="Genomic_DNA"/>
</dbReference>
<dbReference type="Pfam" id="PF13473">
    <property type="entry name" value="Cupredoxin_1"/>
    <property type="match status" value="1"/>
</dbReference>
<dbReference type="EMBL" id="VOLQ01000011">
    <property type="protein sequence ID" value="TWX68259.1"/>
    <property type="molecule type" value="Genomic_DNA"/>
</dbReference>
<reference evidence="3 5" key="1">
    <citation type="submission" date="2019-07" db="EMBL/GenBank/DDBJ databases">
        <title>Genomes of sea-ice associated Colwellia species.</title>
        <authorList>
            <person name="Bowman J.P."/>
        </authorList>
    </citation>
    <scope>NUCLEOTIDE SEQUENCE [LARGE SCALE GENOMIC DNA]</scope>
    <source>
        <strain evidence="2 4">ACAM 607</strain>
        <strain evidence="3 5">IC036</strain>
    </source>
</reference>
<gene>
    <name evidence="2" type="ORF">ESZ26_10675</name>
    <name evidence="3" type="ORF">ESZ27_07610</name>
</gene>
<keyword evidence="4" id="KW-1185">Reference proteome</keyword>
<evidence type="ECO:0000313" key="2">
    <source>
        <dbReference type="EMBL" id="TWX59231.1"/>
    </source>
</evidence>
<evidence type="ECO:0000313" key="4">
    <source>
        <dbReference type="Proteomes" id="UP000321525"/>
    </source>
</evidence>
<organism evidence="3 5">
    <name type="scientific">Colwellia hornerae</name>
    <dbReference type="NCBI Taxonomy" id="89402"/>
    <lineage>
        <taxon>Bacteria</taxon>
        <taxon>Pseudomonadati</taxon>
        <taxon>Pseudomonadota</taxon>
        <taxon>Gammaproteobacteria</taxon>
        <taxon>Alteromonadales</taxon>
        <taxon>Colwelliaceae</taxon>
        <taxon>Colwellia</taxon>
    </lineage>
</organism>
<name>A0A5C6QHC8_9GAMM</name>
<dbReference type="AlphaFoldDB" id="A0A5C6QHC8"/>
<evidence type="ECO:0000259" key="1">
    <source>
        <dbReference type="Pfam" id="PF13473"/>
    </source>
</evidence>
<dbReference type="InterPro" id="IPR028096">
    <property type="entry name" value="EfeO_Cupredoxin"/>
</dbReference>
<proteinExistence type="predicted"/>
<dbReference type="InterPro" id="IPR008972">
    <property type="entry name" value="Cupredoxin"/>
</dbReference>
<evidence type="ECO:0000313" key="5">
    <source>
        <dbReference type="Proteomes" id="UP000321917"/>
    </source>
</evidence>
<evidence type="ECO:0000313" key="3">
    <source>
        <dbReference type="EMBL" id="TWX68259.1"/>
    </source>
</evidence>
<protein>
    <submittedName>
        <fullName evidence="3">Cupredoxin domain-containing protein</fullName>
    </submittedName>
</protein>
<sequence>MISLFISLIFSPSVWAERTEYVVELKDHLFFPAVIKIPPNEKVKLIIYNRDTTPEEFDSFDLNREKVIFPNKRAVIFIGPLPEGKYHFFGEFNPNSAKGTIIVTPMPKRKKAIKVIVKNSVGGA</sequence>
<dbReference type="SUPFAM" id="SSF49503">
    <property type="entry name" value="Cupredoxins"/>
    <property type="match status" value="1"/>
</dbReference>
<comment type="caution">
    <text evidence="3">The sequence shown here is derived from an EMBL/GenBank/DDBJ whole genome shotgun (WGS) entry which is preliminary data.</text>
</comment>
<dbReference type="Proteomes" id="UP000321525">
    <property type="component" value="Unassembled WGS sequence"/>
</dbReference>
<dbReference type="OrthoDB" id="5958460at2"/>
<dbReference type="RefSeq" id="WP_146799671.1">
    <property type="nucleotide sequence ID" value="NZ_VOLP01000013.1"/>
</dbReference>